<feature type="compositionally biased region" description="Basic and acidic residues" evidence="4">
    <location>
        <begin position="1387"/>
        <end position="1398"/>
    </location>
</feature>
<proteinExistence type="inferred from homology"/>
<feature type="coiled-coil region" evidence="3">
    <location>
        <begin position="1026"/>
        <end position="1074"/>
    </location>
</feature>
<organism evidence="5 6">
    <name type="scientific">Cardamine amara subsp. amara</name>
    <dbReference type="NCBI Taxonomy" id="228776"/>
    <lineage>
        <taxon>Eukaryota</taxon>
        <taxon>Viridiplantae</taxon>
        <taxon>Streptophyta</taxon>
        <taxon>Embryophyta</taxon>
        <taxon>Tracheophyta</taxon>
        <taxon>Spermatophyta</taxon>
        <taxon>Magnoliopsida</taxon>
        <taxon>eudicotyledons</taxon>
        <taxon>Gunneridae</taxon>
        <taxon>Pentapetalae</taxon>
        <taxon>rosids</taxon>
        <taxon>malvids</taxon>
        <taxon>Brassicales</taxon>
        <taxon>Brassicaceae</taxon>
        <taxon>Cardamineae</taxon>
        <taxon>Cardamine</taxon>
    </lineage>
</organism>
<name>A0ABD1AT17_CARAN</name>
<feature type="region of interest" description="Disordered" evidence="4">
    <location>
        <begin position="1387"/>
        <end position="1415"/>
    </location>
</feature>
<sequence length="1516" mass="170280">MSRKNDTASGERSMCQVNENITKKEMYEALEGLMVILEEIERTFPKKSRYSDHQHDKSLSTSTWGRKFWKCFLSGKDYLETSGTSSTVEQIAWIVSAAAETHDRWELDGSFKREEQLPFLLYLVPSQSKADQVLSICKALKGIGFRTESIHQGVLEHRQISEVESIDSEFVVATPDSLLEIVRLKGIDISGVSLLVIDDLGLFWTGGYLDAVISIKHAISSKHQSIVFNYTLSASNIPAIQSLFGKSFNGVTVSDSIASQGSCITHTVNVCTSDEKKLQKGMCFSLPTLEHPYNEMEVKGDITQKEMDGSLEKLMVILEEIEKMFQKDSRFSDQHDKSLSTSTWGMEFWKCFLSGKDILETSGTSSTVEQIAWIVSTAAETHARWKNDGSFRQDEQFPFLLYLVPSQSKAAKVVSICKALRGIGYWTFSLHEGALIDRQISEVESIEPEFVVATPERLLEIVKLKGIDISSVSLLVIDDLGLFCTGGYLDAVISIKHAISSKHQSIVFNYTFSASNIPAIQSLFGKSFNGVTVGDSIASQGSCITQTVNVCTSDEKKLQKGMCFSLPTLEHPYNEMEVKGDITQKEMDGSLEKLMVILEEIEKMFQKDSRFSDQHDKSLSTSTWGMEFWKCFLSGKDILETSGTSSTVEQIAWIVSTAAETHARWKNDGSFRQDEQFPFLLYLVPSQSKAAKVVSICKALRGIGYWTFSLHEGALVDRQISEVESIEPEFVVATPERLLEIVKLKGIDISSVSLLVIDDLGLFCTGGYLDAVISIKHAISSKHQSIVFNDTFSASNISAIQRLMGKSINRVTVSDSIASQGSCITQTVNVCASEEKKLQKQFAEILDSCSSKIIYIVTRKECFEKIEALLKNLSFSTNTDSKISEIKKSWKPLARLIDIEQLDTTDMKDFETVLLPDFFPSIETYTQILTSMARDSVRGVLQSFITEKEAVSYRAGPLVKVLEDCGQNTPEPWRNMLGSLEVPQKMSPTATPRTARKFKTQSPKVVADRRSLRTPAKIQKKWTGRTPKVASQISQLQKELKKAKEQLSASEALKKEAQDEAEDTKQQLIEINASEDSRIDELRKLSQERDKAWQSELAMQTQHAMDSAALASSMNEVQKLKAQQSESESVENLRMELNETMPLVEKLRGELFDAKEGEARAHKIVSGTEKQLEIANLTTLRSDGMKMSEACNSLTTELEHSKSKVKSLEQLMRQLEEENEARGNTNEDSSSVEELKEEINVARHEISQLKAAVEVNERRYHEEYIQSMLQIRSAYEQVEVVKSGYAQREDELGEELKITKSERESLHERLMDKEAKLRILVDENELLNLEIKENEEVDLENQQEPEFTGEVKKLESDLMELRANLMEKEMELQSVMSQNESLRSEMENVQSEKSKAIDEESLTEEADKSGKRAENATEQLGAAQVTIIELEAELRRLKVQCDQWRKAAEAAASMISGGNNNNNNNNNGKYVARTGSLESLLRRNMSPYMDDELSSPEKKNRSLLKKIGALLKKSQK</sequence>
<dbReference type="Proteomes" id="UP001558713">
    <property type="component" value="Unassembled WGS sequence"/>
</dbReference>
<feature type="region of interest" description="Disordered" evidence="4">
    <location>
        <begin position="985"/>
        <end position="1004"/>
    </location>
</feature>
<comment type="similarity">
    <text evidence="1">Belongs to the ICR family.</text>
</comment>
<evidence type="ECO:0000256" key="1">
    <source>
        <dbReference type="ARBA" id="ARBA00009778"/>
    </source>
</evidence>
<dbReference type="InterPro" id="IPR029688">
    <property type="entry name" value="ICR"/>
</dbReference>
<dbReference type="SUPFAM" id="SSF52540">
    <property type="entry name" value="P-loop containing nucleoside triphosphate hydrolases"/>
    <property type="match status" value="3"/>
</dbReference>
<comment type="caution">
    <text evidence="5">The sequence shown here is derived from an EMBL/GenBank/DDBJ whole genome shotgun (WGS) entry which is preliminary data.</text>
</comment>
<evidence type="ECO:0000313" key="5">
    <source>
        <dbReference type="EMBL" id="KAL1209906.1"/>
    </source>
</evidence>
<evidence type="ECO:0000313" key="6">
    <source>
        <dbReference type="Proteomes" id="UP001558713"/>
    </source>
</evidence>
<protein>
    <submittedName>
        <fullName evidence="5">Interactor of constitutive active ROPs 2</fullName>
    </submittedName>
</protein>
<dbReference type="InterPro" id="IPR027417">
    <property type="entry name" value="P-loop_NTPase"/>
</dbReference>
<dbReference type="PANTHER" id="PTHR34224">
    <property type="entry name" value="INTERACTOR OF CONSTITUTIVE ACTIVE ROPS 2, CHLOROPLASTIC-RELATED"/>
    <property type="match status" value="1"/>
</dbReference>
<dbReference type="PANTHER" id="PTHR34224:SF4">
    <property type="entry name" value="INTERACTOR OF CONSTITUTIVE ACTIVE ROPS 2, CHLOROPLASTIC"/>
    <property type="match status" value="1"/>
</dbReference>
<gene>
    <name evidence="5" type="ORF">V5N11_020475</name>
</gene>
<keyword evidence="6" id="KW-1185">Reference proteome</keyword>
<reference evidence="5 6" key="1">
    <citation type="submission" date="2024-04" db="EMBL/GenBank/DDBJ databases">
        <title>Genome assembly C_amara_ONT_v2.</title>
        <authorList>
            <person name="Yant L."/>
            <person name="Moore C."/>
            <person name="Slenker M."/>
        </authorList>
    </citation>
    <scope>NUCLEOTIDE SEQUENCE [LARGE SCALE GENOMIC DNA]</scope>
    <source>
        <tissue evidence="5">Leaf</tissue>
    </source>
</reference>
<accession>A0ABD1AT17</accession>
<evidence type="ECO:0000256" key="4">
    <source>
        <dbReference type="SAM" id="MobiDB-lite"/>
    </source>
</evidence>
<feature type="coiled-coil region" evidence="3">
    <location>
        <begin position="1191"/>
        <end position="1259"/>
    </location>
</feature>
<feature type="compositionally biased region" description="Basic and acidic residues" evidence="4">
    <location>
        <begin position="1405"/>
        <end position="1415"/>
    </location>
</feature>
<evidence type="ECO:0000256" key="3">
    <source>
        <dbReference type="SAM" id="Coils"/>
    </source>
</evidence>
<evidence type="ECO:0000256" key="2">
    <source>
        <dbReference type="ARBA" id="ARBA00023054"/>
    </source>
</evidence>
<dbReference type="EMBL" id="JBANAX010000402">
    <property type="protein sequence ID" value="KAL1209906.1"/>
    <property type="molecule type" value="Genomic_DNA"/>
</dbReference>
<dbReference type="Gene3D" id="3.40.50.300">
    <property type="entry name" value="P-loop containing nucleotide triphosphate hydrolases"/>
    <property type="match status" value="3"/>
</dbReference>
<keyword evidence="2 3" id="KW-0175">Coiled coil</keyword>